<dbReference type="Pfam" id="PF02107">
    <property type="entry name" value="FlgH"/>
    <property type="match status" value="1"/>
</dbReference>
<comment type="subunit">
    <text evidence="4 11">The basal body constitutes a major portion of the flagellar organelle and consists of four rings (L,P,S, and M) mounted on a central rod.</text>
</comment>
<keyword evidence="9 11" id="KW-0998">Cell outer membrane</keyword>
<evidence type="ECO:0000256" key="3">
    <source>
        <dbReference type="ARBA" id="ARBA00006929"/>
    </source>
</evidence>
<dbReference type="InterPro" id="IPR000527">
    <property type="entry name" value="Flag_Lring"/>
</dbReference>
<sequence length="242" mass="26200">MSHKLPFEYTRVFGLRVSGLFLSLSLLLASGCTSVPMERDVFPGDPDFAPVSAQSLQPPLQATGSLYQPRYSMGLYSDQQARRVGDIITVIFDEQYQSSKSAETKADKSSANSVGAGTILGTTPGFKNLNLGVETNSDKQFKGKGEADRSNSLSGEISVSVAEVLPNGILRIRGEKWLTLSEGDEYIRIIGLIRPQDITPNNTVASSKVADARISFGGRGNLNNSTKQGLVDRILTSPWWPL</sequence>
<evidence type="ECO:0000256" key="2">
    <source>
        <dbReference type="ARBA" id="ARBA00004635"/>
    </source>
</evidence>
<evidence type="ECO:0000256" key="4">
    <source>
        <dbReference type="ARBA" id="ARBA00011439"/>
    </source>
</evidence>
<keyword evidence="10 11" id="KW-0449">Lipoprotein</keyword>
<dbReference type="EMBL" id="JBBKTX010000024">
    <property type="protein sequence ID" value="MFK4754119.1"/>
    <property type="molecule type" value="Genomic_DNA"/>
</dbReference>
<dbReference type="HAMAP" id="MF_00415">
    <property type="entry name" value="FlgH"/>
    <property type="match status" value="1"/>
</dbReference>
<keyword evidence="12" id="KW-0966">Cell projection</keyword>
<name>A0ABW8NMI9_9GAMM</name>
<evidence type="ECO:0000256" key="9">
    <source>
        <dbReference type="ARBA" id="ARBA00023237"/>
    </source>
</evidence>
<gene>
    <name evidence="11" type="primary">flgH</name>
    <name evidence="12" type="ORF">WG929_17030</name>
</gene>
<keyword evidence="12" id="KW-0282">Flagellum</keyword>
<organism evidence="12 13">
    <name type="scientific">Oceanobacter antarcticus</name>
    <dbReference type="NCBI Taxonomy" id="3133425"/>
    <lineage>
        <taxon>Bacteria</taxon>
        <taxon>Pseudomonadati</taxon>
        <taxon>Pseudomonadota</taxon>
        <taxon>Gammaproteobacteria</taxon>
        <taxon>Oceanospirillales</taxon>
        <taxon>Oceanospirillaceae</taxon>
        <taxon>Oceanobacter</taxon>
    </lineage>
</organism>
<keyword evidence="7" id="KW-0564">Palmitate</keyword>
<evidence type="ECO:0000256" key="8">
    <source>
        <dbReference type="ARBA" id="ARBA00023143"/>
    </source>
</evidence>
<evidence type="ECO:0000256" key="10">
    <source>
        <dbReference type="ARBA" id="ARBA00023288"/>
    </source>
</evidence>
<dbReference type="Proteomes" id="UP001620597">
    <property type="component" value="Unassembled WGS sequence"/>
</dbReference>
<keyword evidence="5 11" id="KW-0732">Signal</keyword>
<comment type="caution">
    <text evidence="12">The sequence shown here is derived from an EMBL/GenBank/DDBJ whole genome shotgun (WGS) entry which is preliminary data.</text>
</comment>
<keyword evidence="6 11" id="KW-0472">Membrane</keyword>
<evidence type="ECO:0000256" key="7">
    <source>
        <dbReference type="ARBA" id="ARBA00023139"/>
    </source>
</evidence>
<keyword evidence="13" id="KW-1185">Reference proteome</keyword>
<keyword evidence="8 11" id="KW-0975">Bacterial flagellum</keyword>
<evidence type="ECO:0000313" key="12">
    <source>
        <dbReference type="EMBL" id="MFK4754119.1"/>
    </source>
</evidence>
<evidence type="ECO:0000256" key="1">
    <source>
        <dbReference type="ARBA" id="ARBA00002591"/>
    </source>
</evidence>
<accession>A0ABW8NMI9</accession>
<evidence type="ECO:0000256" key="11">
    <source>
        <dbReference type="HAMAP-Rule" id="MF_00415"/>
    </source>
</evidence>
<reference evidence="12 13" key="1">
    <citation type="submission" date="2024-03" db="EMBL/GenBank/DDBJ databases">
        <title>High-quality draft genome sequence of Oceanobacter sp. wDCs-4.</title>
        <authorList>
            <person name="Dong C."/>
        </authorList>
    </citation>
    <scope>NUCLEOTIDE SEQUENCE [LARGE SCALE GENOMIC DNA]</scope>
    <source>
        <strain evidence="13">wDCs-4</strain>
    </source>
</reference>
<comment type="function">
    <text evidence="1 11">Assembles around the rod to form the L-ring and probably protects the motor/basal body from shearing forces during rotation.</text>
</comment>
<dbReference type="PRINTS" id="PR01008">
    <property type="entry name" value="FLGLRINGFLGH"/>
</dbReference>
<dbReference type="PANTHER" id="PTHR34933:SF1">
    <property type="entry name" value="FLAGELLAR L-RING PROTEIN"/>
    <property type="match status" value="1"/>
</dbReference>
<proteinExistence type="inferred from homology"/>
<evidence type="ECO:0000313" key="13">
    <source>
        <dbReference type="Proteomes" id="UP001620597"/>
    </source>
</evidence>
<evidence type="ECO:0000256" key="6">
    <source>
        <dbReference type="ARBA" id="ARBA00023136"/>
    </source>
</evidence>
<keyword evidence="12" id="KW-0969">Cilium</keyword>
<evidence type="ECO:0000256" key="5">
    <source>
        <dbReference type="ARBA" id="ARBA00022729"/>
    </source>
</evidence>
<dbReference type="PANTHER" id="PTHR34933">
    <property type="entry name" value="FLAGELLAR L-RING PROTEIN"/>
    <property type="match status" value="1"/>
</dbReference>
<comment type="similarity">
    <text evidence="3 11">Belongs to the FlgH family.</text>
</comment>
<dbReference type="RefSeq" id="WP_416207070.1">
    <property type="nucleotide sequence ID" value="NZ_JBBKTX010000024.1"/>
</dbReference>
<comment type="subcellular location">
    <subcellularLocation>
        <location evidence="11">Cell outer membrane</location>
        <topology evidence="11">Lipid-anchor</topology>
    </subcellularLocation>
    <subcellularLocation>
        <location evidence="11">Bacterial flagellum basal body</location>
    </subcellularLocation>
    <subcellularLocation>
        <location evidence="2">Membrane</location>
        <topology evidence="2">Lipid-anchor</topology>
    </subcellularLocation>
</comment>
<protein>
    <recommendedName>
        <fullName evidence="11">Flagellar L-ring protein</fullName>
    </recommendedName>
    <alternativeName>
        <fullName evidence="11">Basal body L-ring protein</fullName>
    </alternativeName>
</protein>
<dbReference type="PROSITE" id="PS51257">
    <property type="entry name" value="PROKAR_LIPOPROTEIN"/>
    <property type="match status" value="1"/>
</dbReference>